<feature type="region of interest" description="Disordered" evidence="1">
    <location>
        <begin position="87"/>
        <end position="237"/>
    </location>
</feature>
<feature type="compositionally biased region" description="Low complexity" evidence="1">
    <location>
        <begin position="103"/>
        <end position="123"/>
    </location>
</feature>
<reference evidence="2 3" key="1">
    <citation type="journal article" date="2020" name="ISME J.">
        <title>Uncovering the hidden diversity of litter-decomposition mechanisms in mushroom-forming fungi.</title>
        <authorList>
            <person name="Floudas D."/>
            <person name="Bentzer J."/>
            <person name="Ahren D."/>
            <person name="Johansson T."/>
            <person name="Persson P."/>
            <person name="Tunlid A."/>
        </authorList>
    </citation>
    <scope>NUCLEOTIDE SEQUENCE [LARGE SCALE GENOMIC DNA]</scope>
    <source>
        <strain evidence="2 3">CBS 101986</strain>
    </source>
</reference>
<protein>
    <submittedName>
        <fullName evidence="2">Uncharacterized protein</fullName>
    </submittedName>
</protein>
<feature type="compositionally biased region" description="Polar residues" evidence="1">
    <location>
        <begin position="252"/>
        <end position="261"/>
    </location>
</feature>
<dbReference type="Proteomes" id="UP000567179">
    <property type="component" value="Unassembled WGS sequence"/>
</dbReference>
<dbReference type="AlphaFoldDB" id="A0A8H5F8C2"/>
<sequence length="700" mass="77430">MFSFFPRLCIVLVPYPYLSFFRSVNTALSSSSFISLLEDRRRRLDHHQRLHSYCESSSPRTVDSIHPQGSPTFQLITLFINLSRWRNNYEPPPPKADREAQLRRTQQFRAQQQTAAADGQGEQRQSTAQGQKRRPTRPLKSALMKGPSPMMLREQRMFERAQREEQQRLEQERPQQQEQPNQHRPHRTSAPWPSTASVDRRPRSQMHQPRDAPYISRRGSYDRSRDPRLRQESDPLVDELVRIMSGLGSTAEVRSSTNKSVASGGGTSGTSQEPKDGNRNPSGKPSQPGGLPASTPAPSAHGLKWVPTSTPSTFGAAAASVSSTYRVPPASSSGFSSGGPSVLNASSTTRDILAQLIDEALYGSDTATLPEPITYPSAALGGVPTPPTSPPKDVKGKGRALEDYPPLVPLPEIVPVDSDTTRTTASGFPYAFQPSTTPPTSHSLHTDSQHSQVASEPQISLPAIPTMPPIPAPPQPPISTLPQLTTQSTIFSGPTRSIKTIHLLHTASPYARHCPGYVPDAVSLNSNTSWDAFTQSLDLQDPINLDWNACCNAADPERNALALAQLDRAVERHYWTERWLKGCEMDGLDIDGSGVDDFVENGDLPPLTMLIPEEIKPIIYQRLCDLDDALTPPDILSARLDAAFDPRPVVARAYMISDEARDRYRYIYKGFRLLTAQLVGRRKMDQWFPTSLDWDGDLVI</sequence>
<feature type="region of interest" description="Disordered" evidence="1">
    <location>
        <begin position="430"/>
        <end position="455"/>
    </location>
</feature>
<proteinExistence type="predicted"/>
<gene>
    <name evidence="2" type="ORF">D9619_005134</name>
</gene>
<feature type="compositionally biased region" description="Basic and acidic residues" evidence="1">
    <location>
        <begin position="153"/>
        <end position="175"/>
    </location>
</feature>
<feature type="region of interest" description="Disordered" evidence="1">
    <location>
        <begin position="378"/>
        <end position="398"/>
    </location>
</feature>
<name>A0A8H5F8C2_9AGAR</name>
<feature type="compositionally biased region" description="Low complexity" evidence="1">
    <location>
        <begin position="434"/>
        <end position="443"/>
    </location>
</feature>
<feature type="region of interest" description="Disordered" evidence="1">
    <location>
        <begin position="249"/>
        <end position="306"/>
    </location>
</feature>
<evidence type="ECO:0000313" key="2">
    <source>
        <dbReference type="EMBL" id="KAF5327479.1"/>
    </source>
</evidence>
<feature type="compositionally biased region" description="Basic and acidic residues" evidence="1">
    <location>
        <begin position="219"/>
        <end position="233"/>
    </location>
</feature>
<accession>A0A8H5F8C2</accession>
<dbReference type="EMBL" id="JAACJJ010000014">
    <property type="protein sequence ID" value="KAF5327479.1"/>
    <property type="molecule type" value="Genomic_DNA"/>
</dbReference>
<keyword evidence="3" id="KW-1185">Reference proteome</keyword>
<evidence type="ECO:0000313" key="3">
    <source>
        <dbReference type="Proteomes" id="UP000567179"/>
    </source>
</evidence>
<organism evidence="2 3">
    <name type="scientific">Psilocybe cf. subviscida</name>
    <dbReference type="NCBI Taxonomy" id="2480587"/>
    <lineage>
        <taxon>Eukaryota</taxon>
        <taxon>Fungi</taxon>
        <taxon>Dikarya</taxon>
        <taxon>Basidiomycota</taxon>
        <taxon>Agaricomycotina</taxon>
        <taxon>Agaricomycetes</taxon>
        <taxon>Agaricomycetidae</taxon>
        <taxon>Agaricales</taxon>
        <taxon>Agaricineae</taxon>
        <taxon>Strophariaceae</taxon>
        <taxon>Psilocybe</taxon>
    </lineage>
</organism>
<comment type="caution">
    <text evidence="2">The sequence shown here is derived from an EMBL/GenBank/DDBJ whole genome shotgun (WGS) entry which is preliminary data.</text>
</comment>
<evidence type="ECO:0000256" key="1">
    <source>
        <dbReference type="SAM" id="MobiDB-lite"/>
    </source>
</evidence>